<evidence type="ECO:0000256" key="1">
    <source>
        <dbReference type="SAM" id="MobiDB-lite"/>
    </source>
</evidence>
<organism evidence="2 3">
    <name type="scientific">Modicella reniformis</name>
    <dbReference type="NCBI Taxonomy" id="1440133"/>
    <lineage>
        <taxon>Eukaryota</taxon>
        <taxon>Fungi</taxon>
        <taxon>Fungi incertae sedis</taxon>
        <taxon>Mucoromycota</taxon>
        <taxon>Mortierellomycotina</taxon>
        <taxon>Mortierellomycetes</taxon>
        <taxon>Mortierellales</taxon>
        <taxon>Mortierellaceae</taxon>
        <taxon>Modicella</taxon>
    </lineage>
</organism>
<keyword evidence="3" id="KW-1185">Reference proteome</keyword>
<accession>A0A9P6IMH9</accession>
<dbReference type="AlphaFoldDB" id="A0A9P6IMH9"/>
<gene>
    <name evidence="2" type="ORF">BGZ65_009935</name>
</gene>
<sequence length="80" mass="8978">MVLEESAITSEESTNNEAVDHTILRSKSGKSRGRSNSNLTTGNRYKAKEFAPPVFNTDQDDLVTPESIGCRKRKAIHWKQ</sequence>
<feature type="region of interest" description="Disordered" evidence="1">
    <location>
        <begin position="1"/>
        <end position="45"/>
    </location>
</feature>
<reference evidence="2" key="1">
    <citation type="journal article" date="2020" name="Fungal Divers.">
        <title>Resolving the Mortierellaceae phylogeny through synthesis of multi-gene phylogenetics and phylogenomics.</title>
        <authorList>
            <person name="Vandepol N."/>
            <person name="Liber J."/>
            <person name="Desiro A."/>
            <person name="Na H."/>
            <person name="Kennedy M."/>
            <person name="Barry K."/>
            <person name="Grigoriev I.V."/>
            <person name="Miller A.N."/>
            <person name="O'Donnell K."/>
            <person name="Stajich J.E."/>
            <person name="Bonito G."/>
        </authorList>
    </citation>
    <scope>NUCLEOTIDE SEQUENCE</scope>
    <source>
        <strain evidence="2">MES-2147</strain>
    </source>
</reference>
<dbReference type="EMBL" id="JAAAHW010009516">
    <property type="protein sequence ID" value="KAF9939659.1"/>
    <property type="molecule type" value="Genomic_DNA"/>
</dbReference>
<dbReference type="Proteomes" id="UP000749646">
    <property type="component" value="Unassembled WGS sequence"/>
</dbReference>
<proteinExistence type="predicted"/>
<feature type="compositionally biased region" description="Polar residues" evidence="1">
    <location>
        <begin position="7"/>
        <end position="17"/>
    </location>
</feature>
<comment type="caution">
    <text evidence="2">The sequence shown here is derived from an EMBL/GenBank/DDBJ whole genome shotgun (WGS) entry which is preliminary data.</text>
</comment>
<name>A0A9P6IMH9_9FUNG</name>
<evidence type="ECO:0000313" key="2">
    <source>
        <dbReference type="EMBL" id="KAF9939659.1"/>
    </source>
</evidence>
<evidence type="ECO:0000313" key="3">
    <source>
        <dbReference type="Proteomes" id="UP000749646"/>
    </source>
</evidence>
<protein>
    <submittedName>
        <fullName evidence="2">Uncharacterized protein</fullName>
    </submittedName>
</protein>